<dbReference type="InterPro" id="IPR010583">
    <property type="entry name" value="MipA"/>
</dbReference>
<dbReference type="Pfam" id="PF06629">
    <property type="entry name" value="MipA"/>
    <property type="match status" value="1"/>
</dbReference>
<keyword evidence="8" id="KW-1185">Reference proteome</keyword>
<accession>A0A0T7CNR8</accession>
<proteinExistence type="inferred from homology"/>
<protein>
    <submittedName>
        <fullName evidence="7">Outer membrane (Scaffolding) protein</fullName>
    </submittedName>
</protein>
<name>A0A0T7CNR8_BORP1</name>
<evidence type="ECO:0000256" key="4">
    <source>
        <dbReference type="ARBA" id="ARBA00023136"/>
    </source>
</evidence>
<dbReference type="KEGG" id="bper:BN118_1742"/>
<comment type="similarity">
    <text evidence="2">Belongs to the MipA/OmpV family.</text>
</comment>
<evidence type="ECO:0000256" key="3">
    <source>
        <dbReference type="ARBA" id="ARBA00022729"/>
    </source>
</evidence>
<dbReference type="Proteomes" id="UP000005250">
    <property type="component" value="Chromosome"/>
</dbReference>
<keyword evidence="3 6" id="KW-0732">Signal</keyword>
<feature type="chain" id="PRO_5006678869" evidence="6">
    <location>
        <begin position="26"/>
        <end position="253"/>
    </location>
</feature>
<keyword evidence="5" id="KW-0998">Cell outer membrane</keyword>
<reference evidence="7 8" key="1">
    <citation type="journal article" date="2012" name="BMC Genomics">
        <title>Comparative genomics of the classical Bordetella subspecies: the evolution and exchange of virulence-associated diversity amongst closely related pathogens.</title>
        <authorList>
            <person name="Park J."/>
            <person name="Zhang Y."/>
            <person name="Buboltz A.M."/>
            <person name="Zhang X."/>
            <person name="Schuster S.C."/>
            <person name="Ahuja U."/>
            <person name="Liu M."/>
            <person name="Miller J.F."/>
            <person name="Sebaihia M."/>
            <person name="Bentley S.D."/>
            <person name="Parkhill J."/>
            <person name="Harvill E.T."/>
        </authorList>
    </citation>
    <scope>NUCLEOTIDE SEQUENCE [LARGE SCALE GENOMIC DNA]</scope>
    <source>
        <strain evidence="8">ATCC 9797 / DSM 5571 / CCUG 30873 / LMG 14455 / NCTC 10739 / 18323</strain>
    </source>
</reference>
<evidence type="ECO:0000256" key="2">
    <source>
        <dbReference type="ARBA" id="ARBA00005722"/>
    </source>
</evidence>
<evidence type="ECO:0000256" key="1">
    <source>
        <dbReference type="ARBA" id="ARBA00004442"/>
    </source>
</evidence>
<sequence>MTMKHAWWRATVVCLAGTLGTAAQAQNYIGISAAVAPRYEGAKDYRFLPVPLIHYENGPFFISPRAGLPSAGLKWQLGEHVHAGVFVGAHLGRDADDSDILHGLDDIDMHATYGAYIEWQYGALGLGAAYRQAARSGYGGVGELRATYRVWQTGRDSVSVGARTEWASDDYMRTWYGISASQAARSEAGLRRYSASSGFKSGGIFASWTHRLDQSWAVNATAGVNTLFGDARDSPVSERSTNYFGGVGLTYAF</sequence>
<dbReference type="GO" id="GO:0009279">
    <property type="term" value="C:cell outer membrane"/>
    <property type="evidence" value="ECO:0007669"/>
    <property type="project" value="UniProtKB-SubCell"/>
</dbReference>
<dbReference type="HOGENOM" id="CLU_062990_0_1_4"/>
<evidence type="ECO:0000256" key="5">
    <source>
        <dbReference type="ARBA" id="ARBA00023237"/>
    </source>
</evidence>
<comment type="subcellular location">
    <subcellularLocation>
        <location evidence="1">Cell outer membrane</location>
    </subcellularLocation>
</comment>
<keyword evidence="4" id="KW-0472">Membrane</keyword>
<evidence type="ECO:0000313" key="8">
    <source>
        <dbReference type="Proteomes" id="UP000005250"/>
    </source>
</evidence>
<organism evidence="7 8">
    <name type="scientific">Bordetella pertussis (strain ATCC 9797 / DSM 5571 / CCUG 30873 / LMG 14455 / NCTC 10739 / 18323)</name>
    <dbReference type="NCBI Taxonomy" id="568706"/>
    <lineage>
        <taxon>Bacteria</taxon>
        <taxon>Pseudomonadati</taxon>
        <taxon>Pseudomonadota</taxon>
        <taxon>Betaproteobacteria</taxon>
        <taxon>Burkholderiales</taxon>
        <taxon>Alcaligenaceae</taxon>
        <taxon>Bordetella</taxon>
    </lineage>
</organism>
<dbReference type="AlphaFoldDB" id="A0A0T7CNR8"/>
<dbReference type="PANTHER" id="PTHR38776:SF1">
    <property type="entry name" value="MLTA-INTERACTING PROTEIN-RELATED"/>
    <property type="match status" value="1"/>
</dbReference>
<evidence type="ECO:0000313" key="7">
    <source>
        <dbReference type="EMBL" id="CCJ63167.1"/>
    </source>
</evidence>
<evidence type="ECO:0000256" key="6">
    <source>
        <dbReference type="SAM" id="SignalP"/>
    </source>
</evidence>
<feature type="signal peptide" evidence="6">
    <location>
        <begin position="1"/>
        <end position="25"/>
    </location>
</feature>
<gene>
    <name evidence="7" type="ordered locus">BN118_1742</name>
</gene>
<dbReference type="PANTHER" id="PTHR38776">
    <property type="entry name" value="MLTA-INTERACTING PROTEIN-RELATED"/>
    <property type="match status" value="1"/>
</dbReference>
<dbReference type="EMBL" id="HE965805">
    <property type="protein sequence ID" value="CCJ63167.1"/>
    <property type="molecule type" value="Genomic_DNA"/>
</dbReference>
<dbReference type="eggNOG" id="COG3713">
    <property type="taxonomic scope" value="Bacteria"/>
</dbReference>